<protein>
    <submittedName>
        <fullName evidence="1">Uncharacterized protein</fullName>
    </submittedName>
</protein>
<keyword evidence="2" id="KW-1185">Reference proteome</keyword>
<organism evidence="1 2">
    <name type="scientific">Aeromicrobium yanjiei</name>
    <dbReference type="NCBI Taxonomy" id="2662028"/>
    <lineage>
        <taxon>Bacteria</taxon>
        <taxon>Bacillati</taxon>
        <taxon>Actinomycetota</taxon>
        <taxon>Actinomycetes</taxon>
        <taxon>Propionibacteriales</taxon>
        <taxon>Nocardioidaceae</taxon>
        <taxon>Aeromicrobium</taxon>
    </lineage>
</organism>
<proteinExistence type="predicted"/>
<evidence type="ECO:0000313" key="2">
    <source>
        <dbReference type="Proteomes" id="UP000392064"/>
    </source>
</evidence>
<reference evidence="1 2" key="1">
    <citation type="submission" date="2019-11" db="EMBL/GenBank/DDBJ databases">
        <authorList>
            <person name="Li J."/>
        </authorList>
    </citation>
    <scope>NUCLEOTIDE SEQUENCE [LARGE SCALE GENOMIC DNA]</scope>
    <source>
        <strain evidence="1 2">MF47</strain>
    </source>
</reference>
<name>A0A5Q2MJ77_9ACTN</name>
<dbReference type="RefSeq" id="WP_153653039.1">
    <property type="nucleotide sequence ID" value="NZ_CP045737.1"/>
</dbReference>
<accession>A0A5Q2MJ77</accession>
<sequence>MREKSILSIAISTICPPSTVDDVSKEHLFATPALPRFAELMHRTTQEEVDLTSPAIDSLGGYAHTPCAVWCRLGDDTICGLLFGMNTNLVTATIRFPESIASMDVLCLLKYAEELGVTVAGWEWPKPEFQHPFAA</sequence>
<evidence type="ECO:0000313" key="1">
    <source>
        <dbReference type="EMBL" id="QGG41773.1"/>
    </source>
</evidence>
<dbReference type="EMBL" id="CP045737">
    <property type="protein sequence ID" value="QGG41773.1"/>
    <property type="molecule type" value="Genomic_DNA"/>
</dbReference>
<dbReference type="KEGG" id="aef:GEV26_10590"/>
<gene>
    <name evidence="1" type="ORF">GEV26_10590</name>
</gene>
<dbReference type="AlphaFoldDB" id="A0A5Q2MJ77"/>
<dbReference type="Proteomes" id="UP000392064">
    <property type="component" value="Chromosome"/>
</dbReference>